<dbReference type="GO" id="GO:0016301">
    <property type="term" value="F:kinase activity"/>
    <property type="evidence" value="ECO:0007669"/>
    <property type="project" value="UniProtKB-KW"/>
</dbReference>
<dbReference type="Proteomes" id="UP001596138">
    <property type="component" value="Unassembled WGS sequence"/>
</dbReference>
<keyword evidence="2" id="KW-0808">Transferase</keyword>
<reference evidence="3" key="1">
    <citation type="journal article" date="2019" name="Int. J. Syst. Evol. Microbiol.">
        <title>The Global Catalogue of Microorganisms (GCM) 10K type strain sequencing project: providing services to taxonomists for standard genome sequencing and annotation.</title>
        <authorList>
            <consortium name="The Broad Institute Genomics Platform"/>
            <consortium name="The Broad Institute Genome Sequencing Center for Infectious Disease"/>
            <person name="Wu L."/>
            <person name="Ma J."/>
        </authorList>
    </citation>
    <scope>NUCLEOTIDE SEQUENCE [LARGE SCALE GENOMIC DNA]</scope>
    <source>
        <strain evidence="3">CGMCC 4.7317</strain>
    </source>
</reference>
<protein>
    <submittedName>
        <fullName evidence="2">HipA family kinase</fullName>
    </submittedName>
</protein>
<dbReference type="EMBL" id="JBHSTI010000001">
    <property type="protein sequence ID" value="MFC6236260.1"/>
    <property type="molecule type" value="Genomic_DNA"/>
</dbReference>
<dbReference type="RefSeq" id="WP_386763309.1">
    <property type="nucleotide sequence ID" value="NZ_JBHSTI010000001.1"/>
</dbReference>
<sequence length="259" mass="28017">MTSALRTVRATRYVLALREGGSLPGIVEADDLGTYVLKFRGAGQGLLALVAEVVTGELARRLGLPVPELVLAELDGGLANAEPDEEVQDLLRASHGLNLGMDFLPGALGLERPDGVDPRLAAQVVWFDALVLNVDRSWRNPNLLRWHGDPYLIDHGAALYFHHDWSSAATVPGRAYPSPRDHVLMPVAGPLDAAHAALAPRVTAELLDEVLGLVPDQWLTADDAHADERRTAYRDLLLARATNADAWLPALEVARASYL</sequence>
<gene>
    <name evidence="2" type="ORF">ACFQGU_00085</name>
</gene>
<comment type="caution">
    <text evidence="2">The sequence shown here is derived from an EMBL/GenBank/DDBJ whole genome shotgun (WGS) entry which is preliminary data.</text>
</comment>
<evidence type="ECO:0000259" key="1">
    <source>
        <dbReference type="Pfam" id="PF20613"/>
    </source>
</evidence>
<keyword evidence="3" id="KW-1185">Reference proteome</keyword>
<feature type="domain" description="HipA-like kinase" evidence="1">
    <location>
        <begin position="18"/>
        <end position="247"/>
    </location>
</feature>
<evidence type="ECO:0000313" key="3">
    <source>
        <dbReference type="Proteomes" id="UP001596138"/>
    </source>
</evidence>
<dbReference type="InterPro" id="IPR046748">
    <property type="entry name" value="HipA_2"/>
</dbReference>
<name>A0ABW1SWF0_9ACTN</name>
<dbReference type="Pfam" id="PF20613">
    <property type="entry name" value="HipA_2"/>
    <property type="match status" value="1"/>
</dbReference>
<evidence type="ECO:0000313" key="2">
    <source>
        <dbReference type="EMBL" id="MFC6236260.1"/>
    </source>
</evidence>
<proteinExistence type="predicted"/>
<accession>A0ABW1SWF0</accession>
<organism evidence="2 3">
    <name type="scientific">Longivirga aurantiaca</name>
    <dbReference type="NCBI Taxonomy" id="1837743"/>
    <lineage>
        <taxon>Bacteria</taxon>
        <taxon>Bacillati</taxon>
        <taxon>Actinomycetota</taxon>
        <taxon>Actinomycetes</taxon>
        <taxon>Sporichthyales</taxon>
        <taxon>Sporichthyaceae</taxon>
        <taxon>Longivirga</taxon>
    </lineage>
</organism>
<keyword evidence="2" id="KW-0418">Kinase</keyword>